<evidence type="ECO:0000313" key="5">
    <source>
        <dbReference type="Proteomes" id="UP000198217"/>
    </source>
</evidence>
<gene>
    <name evidence="4" type="ORF">GA0070609_5352</name>
</gene>
<proteinExistence type="predicted"/>
<dbReference type="Proteomes" id="UP000198217">
    <property type="component" value="Chromosome I"/>
</dbReference>
<dbReference type="InterPro" id="IPR006311">
    <property type="entry name" value="TAT_signal"/>
</dbReference>
<dbReference type="Pfam" id="PF14016">
    <property type="entry name" value="DUF4232"/>
    <property type="match status" value="1"/>
</dbReference>
<feature type="region of interest" description="Disordered" evidence="1">
    <location>
        <begin position="37"/>
        <end position="58"/>
    </location>
</feature>
<feature type="chain" id="PRO_5038813847" description="DUF4232 domain-containing protein" evidence="2">
    <location>
        <begin position="25"/>
        <end position="222"/>
    </location>
</feature>
<feature type="compositionally biased region" description="Pro residues" evidence="1">
    <location>
        <begin position="204"/>
        <end position="213"/>
    </location>
</feature>
<evidence type="ECO:0000256" key="1">
    <source>
        <dbReference type="SAM" id="MobiDB-lite"/>
    </source>
</evidence>
<reference evidence="4 5" key="1">
    <citation type="submission" date="2016-06" db="EMBL/GenBank/DDBJ databases">
        <authorList>
            <person name="Kjaerup R.B."/>
            <person name="Dalgaard T.S."/>
            <person name="Juul-Madsen H.R."/>
        </authorList>
    </citation>
    <scope>NUCLEOTIDE SEQUENCE [LARGE SCALE GENOMIC DNA]</scope>
    <source>
        <strain evidence="4 5">DSM 43904</strain>
    </source>
</reference>
<dbReference type="InterPro" id="IPR025326">
    <property type="entry name" value="DUF4232"/>
</dbReference>
<dbReference type="RefSeq" id="WP_088996282.1">
    <property type="nucleotide sequence ID" value="NZ_LT607750.1"/>
</dbReference>
<keyword evidence="2" id="KW-0732">Signal</keyword>
<feature type="signal peptide" evidence="2">
    <location>
        <begin position="1"/>
        <end position="24"/>
    </location>
</feature>
<evidence type="ECO:0000256" key="2">
    <source>
        <dbReference type="SAM" id="SignalP"/>
    </source>
</evidence>
<protein>
    <recommendedName>
        <fullName evidence="3">DUF4232 domain-containing protein</fullName>
    </recommendedName>
</protein>
<keyword evidence="5" id="KW-1185">Reference proteome</keyword>
<dbReference type="EMBL" id="LT607750">
    <property type="protein sequence ID" value="SCG77215.1"/>
    <property type="molecule type" value="Genomic_DNA"/>
</dbReference>
<sequence>MASRTSRRRLLLAAVPLAAMLPLAACTPGDHAGMGGDGPAASGAVGASPPAAGDGPAACPESGVRIRALGTDAAMGLRALGVELVNCGTAAYPVHGYPSLRLFDGDGAPIPIQLVEGAKGITSGFDDPPRPLILQPGERAGAALLWRNLVTDSTVVATNGERLEVAPATGQPPQAVELDGPIDLGNTGRVGVSAWKKVTDSAPTPTPPAPETPEPTRSAPLL</sequence>
<feature type="compositionally biased region" description="Low complexity" evidence="1">
    <location>
        <begin position="39"/>
        <end position="58"/>
    </location>
</feature>
<feature type="domain" description="DUF4232" evidence="3">
    <location>
        <begin position="59"/>
        <end position="195"/>
    </location>
</feature>
<dbReference type="AlphaFoldDB" id="A0A1C5K347"/>
<dbReference type="PROSITE" id="PS51318">
    <property type="entry name" value="TAT"/>
    <property type="match status" value="1"/>
</dbReference>
<organism evidence="4 5">
    <name type="scientific">Micromonospora echinaurantiaca</name>
    <dbReference type="NCBI Taxonomy" id="47857"/>
    <lineage>
        <taxon>Bacteria</taxon>
        <taxon>Bacillati</taxon>
        <taxon>Actinomycetota</taxon>
        <taxon>Actinomycetes</taxon>
        <taxon>Micromonosporales</taxon>
        <taxon>Micromonosporaceae</taxon>
        <taxon>Micromonospora</taxon>
    </lineage>
</organism>
<name>A0A1C5K347_9ACTN</name>
<accession>A0A1C5K347</accession>
<evidence type="ECO:0000313" key="4">
    <source>
        <dbReference type="EMBL" id="SCG77215.1"/>
    </source>
</evidence>
<evidence type="ECO:0000259" key="3">
    <source>
        <dbReference type="Pfam" id="PF14016"/>
    </source>
</evidence>
<feature type="region of interest" description="Disordered" evidence="1">
    <location>
        <begin position="196"/>
        <end position="222"/>
    </location>
</feature>